<dbReference type="Pfam" id="PF02132">
    <property type="entry name" value="RecR_ZnF"/>
    <property type="match status" value="1"/>
</dbReference>
<dbReference type="PANTHER" id="PTHR30446">
    <property type="entry name" value="RECOMBINATION PROTEIN RECR"/>
    <property type="match status" value="1"/>
</dbReference>
<keyword evidence="2 7" id="KW-0227">DNA damage</keyword>
<dbReference type="InterPro" id="IPR034137">
    <property type="entry name" value="TOPRIM_RecR"/>
</dbReference>
<dbReference type="GO" id="GO:0006310">
    <property type="term" value="P:DNA recombination"/>
    <property type="evidence" value="ECO:0007669"/>
    <property type="project" value="UniProtKB-UniRule"/>
</dbReference>
<evidence type="ECO:0000313" key="10">
    <source>
        <dbReference type="Proteomes" id="UP001165427"/>
    </source>
</evidence>
<comment type="caution">
    <text evidence="9">The sequence shown here is derived from an EMBL/GenBank/DDBJ whole genome shotgun (WGS) entry which is preliminary data.</text>
</comment>
<keyword evidence="3 7" id="KW-0863">Zinc-finger</keyword>
<proteinExistence type="inferred from homology"/>
<gene>
    <name evidence="7 9" type="primary">recR</name>
    <name evidence="9" type="ORF">MRX98_15295</name>
</gene>
<dbReference type="Proteomes" id="UP001165427">
    <property type="component" value="Unassembled WGS sequence"/>
</dbReference>
<dbReference type="EMBL" id="JALJRB010000019">
    <property type="protein sequence ID" value="MCJ8501947.1"/>
    <property type="molecule type" value="Genomic_DNA"/>
</dbReference>
<dbReference type="InterPro" id="IPR023627">
    <property type="entry name" value="Rcmb_RecR"/>
</dbReference>
<organism evidence="9 10">
    <name type="scientific">Desulfatitalea alkaliphila</name>
    <dbReference type="NCBI Taxonomy" id="2929485"/>
    <lineage>
        <taxon>Bacteria</taxon>
        <taxon>Pseudomonadati</taxon>
        <taxon>Thermodesulfobacteriota</taxon>
        <taxon>Desulfobacteria</taxon>
        <taxon>Desulfobacterales</taxon>
        <taxon>Desulfosarcinaceae</taxon>
        <taxon>Desulfatitalea</taxon>
    </lineage>
</organism>
<dbReference type="Gene3D" id="1.10.8.420">
    <property type="entry name" value="RecR Domain 1"/>
    <property type="match status" value="1"/>
</dbReference>
<feature type="domain" description="Toprim" evidence="8">
    <location>
        <begin position="81"/>
        <end position="176"/>
    </location>
</feature>
<keyword evidence="6 7" id="KW-0234">DNA repair</keyword>
<evidence type="ECO:0000256" key="5">
    <source>
        <dbReference type="ARBA" id="ARBA00023172"/>
    </source>
</evidence>
<dbReference type="GO" id="GO:0008270">
    <property type="term" value="F:zinc ion binding"/>
    <property type="evidence" value="ECO:0007669"/>
    <property type="project" value="UniProtKB-KW"/>
</dbReference>
<dbReference type="Gene3D" id="6.10.250.240">
    <property type="match status" value="1"/>
</dbReference>
<dbReference type="SMART" id="SM00493">
    <property type="entry name" value="TOPRIM"/>
    <property type="match status" value="1"/>
</dbReference>
<dbReference type="PROSITE" id="PS50880">
    <property type="entry name" value="TOPRIM"/>
    <property type="match status" value="1"/>
</dbReference>
<dbReference type="PANTHER" id="PTHR30446:SF0">
    <property type="entry name" value="RECOMBINATION PROTEIN RECR"/>
    <property type="match status" value="1"/>
</dbReference>
<dbReference type="Gene3D" id="3.40.1360.10">
    <property type="match status" value="1"/>
</dbReference>
<evidence type="ECO:0000256" key="2">
    <source>
        <dbReference type="ARBA" id="ARBA00022763"/>
    </source>
</evidence>
<dbReference type="NCBIfam" id="TIGR00615">
    <property type="entry name" value="recR"/>
    <property type="match status" value="1"/>
</dbReference>
<dbReference type="HAMAP" id="MF_00017">
    <property type="entry name" value="RecR"/>
    <property type="match status" value="1"/>
</dbReference>
<protein>
    <recommendedName>
        <fullName evidence="7">Recombination protein RecR</fullName>
    </recommendedName>
</protein>
<dbReference type="CDD" id="cd01025">
    <property type="entry name" value="TOPRIM_recR"/>
    <property type="match status" value="1"/>
</dbReference>
<dbReference type="GO" id="GO:0003677">
    <property type="term" value="F:DNA binding"/>
    <property type="evidence" value="ECO:0007669"/>
    <property type="project" value="UniProtKB-UniRule"/>
</dbReference>
<evidence type="ECO:0000259" key="8">
    <source>
        <dbReference type="PROSITE" id="PS50880"/>
    </source>
</evidence>
<dbReference type="InterPro" id="IPR015967">
    <property type="entry name" value="Rcmb_RecR_Znf"/>
</dbReference>
<comment type="function">
    <text evidence="7">May play a role in DNA repair. It seems to be involved in an RecBC-independent recombinational process of DNA repair. It may act with RecF and RecO.</text>
</comment>
<evidence type="ECO:0000256" key="6">
    <source>
        <dbReference type="ARBA" id="ARBA00023204"/>
    </source>
</evidence>
<evidence type="ECO:0000256" key="3">
    <source>
        <dbReference type="ARBA" id="ARBA00022771"/>
    </source>
</evidence>
<dbReference type="RefSeq" id="WP_246911456.1">
    <property type="nucleotide sequence ID" value="NZ_JALJRB010000019.1"/>
</dbReference>
<keyword evidence="5 7" id="KW-0233">DNA recombination</keyword>
<dbReference type="Pfam" id="PF21175">
    <property type="entry name" value="RecR_C"/>
    <property type="match status" value="1"/>
</dbReference>
<evidence type="ECO:0000256" key="1">
    <source>
        <dbReference type="ARBA" id="ARBA00022723"/>
    </source>
</evidence>
<reference evidence="9" key="1">
    <citation type="submission" date="2022-04" db="EMBL/GenBank/DDBJ databases">
        <title>Desulfatitalea alkaliphila sp. nov., a novel anaerobic sulfate-reducing bacterium isolated from terrestrial mud volcano, Taman Peninsula, Russia.</title>
        <authorList>
            <person name="Khomyakova M.A."/>
            <person name="Merkel A.Y."/>
            <person name="Slobodkin A.I."/>
        </authorList>
    </citation>
    <scope>NUCLEOTIDE SEQUENCE</scope>
    <source>
        <strain evidence="9">M08but</strain>
    </source>
</reference>
<accession>A0AA41R2R2</accession>
<dbReference type="AlphaFoldDB" id="A0AA41R2R2"/>
<dbReference type="Pfam" id="PF21176">
    <property type="entry name" value="RecR_HhH"/>
    <property type="match status" value="1"/>
</dbReference>
<name>A0AA41R2R2_9BACT</name>
<feature type="zinc finger region" description="C4-type" evidence="7">
    <location>
        <begin position="58"/>
        <end position="73"/>
    </location>
</feature>
<dbReference type="InterPro" id="IPR006171">
    <property type="entry name" value="TOPRIM_dom"/>
</dbReference>
<sequence>MEQYPDSIRRLIRNLAKLPGVGEKTAERLAIHILRRPVAEARDLAESITTVKEKVRLCTRCFGLSDGALCRYCQDSGRNERLLCVVEQPADMIAIEKSGAFNGLYHILGGALAPMEGVGPDDLRLNELLARVRNREVDEIILATGTGVEGETTAGYIARQLADTGVRLSRIASGVPVGGDLKYVDKNTLKCALDGRHAL</sequence>
<evidence type="ECO:0000313" key="9">
    <source>
        <dbReference type="EMBL" id="MCJ8501947.1"/>
    </source>
</evidence>
<evidence type="ECO:0000256" key="4">
    <source>
        <dbReference type="ARBA" id="ARBA00022833"/>
    </source>
</evidence>
<evidence type="ECO:0000256" key="7">
    <source>
        <dbReference type="HAMAP-Rule" id="MF_00017"/>
    </source>
</evidence>
<dbReference type="Pfam" id="PF13662">
    <property type="entry name" value="Toprim_4"/>
    <property type="match status" value="1"/>
</dbReference>
<keyword evidence="10" id="KW-1185">Reference proteome</keyword>
<dbReference type="InterPro" id="IPR000093">
    <property type="entry name" value="DNA_Rcmb_RecR"/>
</dbReference>
<dbReference type="SUPFAM" id="SSF111304">
    <property type="entry name" value="Recombination protein RecR"/>
    <property type="match status" value="1"/>
</dbReference>
<comment type="similarity">
    <text evidence="7">Belongs to the RecR family.</text>
</comment>
<keyword evidence="4 7" id="KW-0862">Zinc</keyword>
<keyword evidence="1 7" id="KW-0479">Metal-binding</keyword>
<dbReference type="GO" id="GO:0006281">
    <property type="term" value="P:DNA repair"/>
    <property type="evidence" value="ECO:0007669"/>
    <property type="project" value="UniProtKB-UniRule"/>
</dbReference>